<sequence>MAERYFLAVLHDVAPQTWADYQPLLATLDAWNVSLTWLVVPDFHHCQPLQEYGGFRQRLDQRLALGDELVLHGLFHCDDQPPPRTPREWFIRRVYTHEGEFYRLDEAQAYSRLEAGIEAFRLSGWPLQGFVAPGWLMSSGTRQALSRTGLRYTSDARHLYLLPEHRPLVAPGLVMSSRSAWRRRLSKGYCERLLRRHRCSPVLRLGLHPQDLRQPASRDYWLAVIRRLLDEGRVPLTKREWIERQAGGHGAS</sequence>
<dbReference type="CDD" id="cd11374">
    <property type="entry name" value="CE4_u10"/>
    <property type="match status" value="1"/>
</dbReference>
<dbReference type="InterPro" id="IPR018763">
    <property type="entry name" value="DUF2334"/>
</dbReference>
<accession>A0ABR8TPZ5</accession>
<dbReference type="EMBL" id="JACSQG010000005">
    <property type="protein sequence ID" value="MBD7977831.1"/>
    <property type="molecule type" value="Genomic_DNA"/>
</dbReference>
<proteinExistence type="predicted"/>
<protein>
    <submittedName>
        <fullName evidence="1">Polysaccharide deacetylase family protein</fullName>
    </submittedName>
</protein>
<name>A0ABR8TPZ5_9PSED</name>
<gene>
    <name evidence="1" type="ORF">H9642_11600</name>
</gene>
<comment type="caution">
    <text evidence="1">The sequence shown here is derived from an EMBL/GenBank/DDBJ whole genome shotgun (WGS) entry which is preliminary data.</text>
</comment>
<evidence type="ECO:0000313" key="1">
    <source>
        <dbReference type="EMBL" id="MBD7977831.1"/>
    </source>
</evidence>
<reference evidence="1 2" key="1">
    <citation type="submission" date="2020-08" db="EMBL/GenBank/DDBJ databases">
        <title>A Genomic Blueprint of the Chicken Gut Microbiome.</title>
        <authorList>
            <person name="Gilroy R."/>
            <person name="Ravi A."/>
            <person name="Getino M."/>
            <person name="Pursley I."/>
            <person name="Horton D.L."/>
            <person name="Alikhan N.-F."/>
            <person name="Baker D."/>
            <person name="Gharbi K."/>
            <person name="Hall N."/>
            <person name="Watson M."/>
            <person name="Adriaenssens E.M."/>
            <person name="Foster-Nyarko E."/>
            <person name="Jarju S."/>
            <person name="Secka A."/>
            <person name="Antonio M."/>
            <person name="Oren A."/>
            <person name="Chaudhuri R."/>
            <person name="La Ragione R.M."/>
            <person name="Hildebrand F."/>
            <person name="Pallen M.J."/>
        </authorList>
    </citation>
    <scope>NUCLEOTIDE SEQUENCE [LARGE SCALE GENOMIC DNA]</scope>
    <source>
        <strain evidence="1 2">Sa2CUA2</strain>
    </source>
</reference>
<dbReference type="RefSeq" id="WP_251836606.1">
    <property type="nucleotide sequence ID" value="NZ_JACSQG010000005.1"/>
</dbReference>
<dbReference type="Pfam" id="PF10096">
    <property type="entry name" value="DUF2334"/>
    <property type="match status" value="1"/>
</dbReference>
<dbReference type="SUPFAM" id="SSF88713">
    <property type="entry name" value="Glycoside hydrolase/deacetylase"/>
    <property type="match status" value="1"/>
</dbReference>
<dbReference type="Proteomes" id="UP000611945">
    <property type="component" value="Unassembled WGS sequence"/>
</dbReference>
<dbReference type="Gene3D" id="3.20.20.370">
    <property type="entry name" value="Glycoside hydrolase/deacetylase"/>
    <property type="match status" value="1"/>
</dbReference>
<dbReference type="InterPro" id="IPR011330">
    <property type="entry name" value="Glyco_hydro/deAcase_b/a-brl"/>
</dbReference>
<evidence type="ECO:0000313" key="2">
    <source>
        <dbReference type="Proteomes" id="UP000611945"/>
    </source>
</evidence>
<keyword evidence="2" id="KW-1185">Reference proteome</keyword>
<organism evidence="1 2">
    <name type="scientific">Serpens gallinarum</name>
    <dbReference type="NCBI Taxonomy" id="2763075"/>
    <lineage>
        <taxon>Bacteria</taxon>
        <taxon>Pseudomonadati</taxon>
        <taxon>Pseudomonadota</taxon>
        <taxon>Gammaproteobacteria</taxon>
        <taxon>Pseudomonadales</taxon>
        <taxon>Pseudomonadaceae</taxon>
        <taxon>Pseudomonas</taxon>
    </lineage>
</organism>